<name>A0A0D3HX40_9ORYZ</name>
<sequence>MAPPNDAGDGDDDKPEMPVVLITGCANGGIGYEYCKAFASLGCRVVATDVPDRLRMVRAVAPHDGVAAFRARGERWQRGGHGGDAVGRPAAVHAATDALRVELRPFGVHVVKVVPGAVRSGLGHANAAQLAGGQAEWRVYREFAAEIAERARASQAGGATDGGVFAAHVARRVMSARPPREIVYGNMTLLFAALVAAPLWARDAFFAKRFGLDKMLPPR</sequence>
<dbReference type="HOGENOM" id="CLU_1263244_0_0_1"/>
<dbReference type="PANTHER" id="PTHR44169">
    <property type="entry name" value="NADPH-DEPENDENT 1-ACYLDIHYDROXYACETONE PHOSPHATE REDUCTASE"/>
    <property type="match status" value="1"/>
</dbReference>
<dbReference type="STRING" id="65489.A0A0D3HX40"/>
<keyword evidence="5" id="KW-1185">Reference proteome</keyword>
<evidence type="ECO:0000313" key="5">
    <source>
        <dbReference type="Proteomes" id="UP000026960"/>
    </source>
</evidence>
<dbReference type="PANTHER" id="PTHR44169:SF5">
    <property type="entry name" value="ENOYL-(ACYL CARRIER) REDUCTASE"/>
    <property type="match status" value="1"/>
</dbReference>
<evidence type="ECO:0000313" key="4">
    <source>
        <dbReference type="EnsemblPlants" id="OBART12G19850.1"/>
    </source>
</evidence>
<dbReference type="PaxDb" id="65489-OBART12G19850.1"/>
<dbReference type="eggNOG" id="KOG1209">
    <property type="taxonomic scope" value="Eukaryota"/>
</dbReference>
<keyword evidence="3" id="KW-0472">Membrane</keyword>
<accession>A0A0D3HX40</accession>
<dbReference type="SUPFAM" id="SSF51735">
    <property type="entry name" value="NAD(P)-binding Rossmann-fold domains"/>
    <property type="match status" value="1"/>
</dbReference>
<organism evidence="4">
    <name type="scientific">Oryza barthii</name>
    <dbReference type="NCBI Taxonomy" id="65489"/>
    <lineage>
        <taxon>Eukaryota</taxon>
        <taxon>Viridiplantae</taxon>
        <taxon>Streptophyta</taxon>
        <taxon>Embryophyta</taxon>
        <taxon>Tracheophyta</taxon>
        <taxon>Spermatophyta</taxon>
        <taxon>Magnoliopsida</taxon>
        <taxon>Liliopsida</taxon>
        <taxon>Poales</taxon>
        <taxon>Poaceae</taxon>
        <taxon>BOP clade</taxon>
        <taxon>Oryzoideae</taxon>
        <taxon>Oryzeae</taxon>
        <taxon>Oryzinae</taxon>
        <taxon>Oryza</taxon>
    </lineage>
</organism>
<dbReference type="Gramene" id="OBART12G19850.1">
    <property type="protein sequence ID" value="OBART12G19850.1"/>
    <property type="gene ID" value="OBART12G19850"/>
</dbReference>
<dbReference type="InterPro" id="IPR036291">
    <property type="entry name" value="NAD(P)-bd_dom_sf"/>
</dbReference>
<proteinExistence type="inferred from homology"/>
<evidence type="ECO:0000256" key="2">
    <source>
        <dbReference type="ARBA" id="ARBA00023002"/>
    </source>
</evidence>
<evidence type="ECO:0000256" key="3">
    <source>
        <dbReference type="SAM" id="Phobius"/>
    </source>
</evidence>
<comment type="similarity">
    <text evidence="1">Belongs to the short-chain dehydrogenases/reductases (SDR) family.</text>
</comment>
<keyword evidence="3" id="KW-0812">Transmembrane</keyword>
<dbReference type="AlphaFoldDB" id="A0A0D3HX40"/>
<dbReference type="Proteomes" id="UP000026960">
    <property type="component" value="Chromosome 12"/>
</dbReference>
<dbReference type="Gene3D" id="3.40.50.720">
    <property type="entry name" value="NAD(P)-binding Rossmann-like Domain"/>
    <property type="match status" value="2"/>
</dbReference>
<dbReference type="GO" id="GO:0016491">
    <property type="term" value="F:oxidoreductase activity"/>
    <property type="evidence" value="ECO:0007669"/>
    <property type="project" value="UniProtKB-KW"/>
</dbReference>
<protein>
    <submittedName>
        <fullName evidence="4">Uncharacterized protein</fullName>
    </submittedName>
</protein>
<dbReference type="GO" id="GO:0005783">
    <property type="term" value="C:endoplasmic reticulum"/>
    <property type="evidence" value="ECO:0007669"/>
    <property type="project" value="TreeGrafter"/>
</dbReference>
<reference evidence="4" key="2">
    <citation type="submission" date="2015-03" db="UniProtKB">
        <authorList>
            <consortium name="EnsemblPlants"/>
        </authorList>
    </citation>
    <scope>IDENTIFICATION</scope>
</reference>
<keyword evidence="3" id="KW-1133">Transmembrane helix</keyword>
<dbReference type="EnsemblPlants" id="OBART12G19850.1">
    <property type="protein sequence ID" value="OBART12G19850.1"/>
    <property type="gene ID" value="OBART12G19850"/>
</dbReference>
<keyword evidence="2" id="KW-0560">Oxidoreductase</keyword>
<evidence type="ECO:0000256" key="1">
    <source>
        <dbReference type="ARBA" id="ARBA00006484"/>
    </source>
</evidence>
<feature type="transmembrane region" description="Helical" evidence="3">
    <location>
        <begin position="182"/>
        <end position="201"/>
    </location>
</feature>
<reference evidence="4" key="1">
    <citation type="journal article" date="2009" name="Rice">
        <title>De Novo Next Generation Sequencing of Plant Genomes.</title>
        <authorList>
            <person name="Rounsley S."/>
            <person name="Marri P.R."/>
            <person name="Yu Y."/>
            <person name="He R."/>
            <person name="Sisneros N."/>
            <person name="Goicoechea J.L."/>
            <person name="Lee S.J."/>
            <person name="Angelova A."/>
            <person name="Kudrna D."/>
            <person name="Luo M."/>
            <person name="Affourtit J."/>
            <person name="Desany B."/>
            <person name="Knight J."/>
            <person name="Niazi F."/>
            <person name="Egholm M."/>
            <person name="Wing R.A."/>
        </authorList>
    </citation>
    <scope>NUCLEOTIDE SEQUENCE [LARGE SCALE GENOMIC DNA]</scope>
    <source>
        <strain evidence="4">cv. IRGC 105608</strain>
    </source>
</reference>